<dbReference type="RefSeq" id="WP_344804356.1">
    <property type="nucleotide sequence ID" value="NZ_BAABBO010000007.1"/>
</dbReference>
<keyword evidence="8" id="KW-0418">Kinase</keyword>
<dbReference type="InterPro" id="IPR004358">
    <property type="entry name" value="Sig_transdc_His_kin-like_C"/>
</dbReference>
<dbReference type="Gene3D" id="3.40.50.2300">
    <property type="match status" value="1"/>
</dbReference>
<dbReference type="SMART" id="SM00387">
    <property type="entry name" value="HATPase_c"/>
    <property type="match status" value="1"/>
</dbReference>
<dbReference type="Pfam" id="PF01590">
    <property type="entry name" value="GAF"/>
    <property type="match status" value="1"/>
</dbReference>
<feature type="modified residue" description="4-aspartylphosphate" evidence="11">
    <location>
        <position position="825"/>
    </location>
</feature>
<dbReference type="PROSITE" id="PS50109">
    <property type="entry name" value="HIS_KIN"/>
    <property type="match status" value="1"/>
</dbReference>
<dbReference type="EMBL" id="BAABBO010000007">
    <property type="protein sequence ID" value="GAA3955195.1"/>
    <property type="molecule type" value="Genomic_DNA"/>
</dbReference>
<keyword evidence="7" id="KW-0808">Transferase</keyword>
<dbReference type="CDD" id="cd00082">
    <property type="entry name" value="HisKA"/>
    <property type="match status" value="1"/>
</dbReference>
<evidence type="ECO:0000256" key="11">
    <source>
        <dbReference type="PROSITE-ProRule" id="PRU00169"/>
    </source>
</evidence>
<dbReference type="InterPro" id="IPR013515">
    <property type="entry name" value="Phytochrome_cen-reg"/>
</dbReference>
<evidence type="ECO:0000259" key="14">
    <source>
        <dbReference type="PROSITE" id="PS50110"/>
    </source>
</evidence>
<dbReference type="PANTHER" id="PTHR43547">
    <property type="entry name" value="TWO-COMPONENT HISTIDINE KINASE"/>
    <property type="match status" value="1"/>
</dbReference>
<keyword evidence="9" id="KW-0157">Chromophore</keyword>
<dbReference type="InterPro" id="IPR001789">
    <property type="entry name" value="Sig_transdc_resp-reg_receiver"/>
</dbReference>
<dbReference type="InterPro" id="IPR035965">
    <property type="entry name" value="PAS-like_dom_sf"/>
</dbReference>
<dbReference type="Pfam" id="PF00072">
    <property type="entry name" value="Response_reg"/>
    <property type="match status" value="1"/>
</dbReference>
<dbReference type="SUPFAM" id="SSF55781">
    <property type="entry name" value="GAF domain-like"/>
    <property type="match status" value="2"/>
</dbReference>
<evidence type="ECO:0000256" key="10">
    <source>
        <dbReference type="ARBA" id="ARBA00023170"/>
    </source>
</evidence>
<dbReference type="CDD" id="cd00075">
    <property type="entry name" value="HATPase"/>
    <property type="match status" value="1"/>
</dbReference>
<keyword evidence="16" id="KW-1185">Reference proteome</keyword>
<organism evidence="15 16">
    <name type="scientific">Allohahella marinimesophila</name>
    <dbReference type="NCBI Taxonomy" id="1054972"/>
    <lineage>
        <taxon>Bacteria</taxon>
        <taxon>Pseudomonadati</taxon>
        <taxon>Pseudomonadota</taxon>
        <taxon>Gammaproteobacteria</taxon>
        <taxon>Oceanospirillales</taxon>
        <taxon>Hahellaceae</taxon>
        <taxon>Allohahella</taxon>
    </lineage>
</organism>
<dbReference type="SUPFAM" id="SSF52172">
    <property type="entry name" value="CheY-like"/>
    <property type="match status" value="1"/>
</dbReference>
<dbReference type="InterPro" id="IPR003661">
    <property type="entry name" value="HisK_dim/P_dom"/>
</dbReference>
<dbReference type="InterPro" id="IPR003018">
    <property type="entry name" value="GAF"/>
</dbReference>
<evidence type="ECO:0000259" key="13">
    <source>
        <dbReference type="PROSITE" id="PS50109"/>
    </source>
</evidence>
<dbReference type="Pfam" id="PF00360">
    <property type="entry name" value="PHY"/>
    <property type="match status" value="1"/>
</dbReference>
<accession>A0ABP7NVT3</accession>
<dbReference type="InterPro" id="IPR036890">
    <property type="entry name" value="HATPase_C_sf"/>
</dbReference>
<evidence type="ECO:0000256" key="7">
    <source>
        <dbReference type="ARBA" id="ARBA00022679"/>
    </source>
</evidence>
<dbReference type="PRINTS" id="PR00344">
    <property type="entry name" value="BCTRLSENSOR"/>
</dbReference>
<dbReference type="InterPro" id="IPR016132">
    <property type="entry name" value="Phyto_chromo_attachment"/>
</dbReference>
<evidence type="ECO:0000259" key="12">
    <source>
        <dbReference type="PROSITE" id="PS50046"/>
    </source>
</evidence>
<evidence type="ECO:0000256" key="4">
    <source>
        <dbReference type="ARBA" id="ARBA00022543"/>
    </source>
</evidence>
<dbReference type="PROSITE" id="PS50046">
    <property type="entry name" value="PHYTOCHROME_2"/>
    <property type="match status" value="1"/>
</dbReference>
<dbReference type="Pfam" id="PF00512">
    <property type="entry name" value="HisKA"/>
    <property type="match status" value="1"/>
</dbReference>
<gene>
    <name evidence="15" type="ORF">GCM10022278_12220</name>
</gene>
<evidence type="ECO:0000256" key="2">
    <source>
        <dbReference type="ARBA" id="ARBA00006402"/>
    </source>
</evidence>
<dbReference type="EC" id="2.7.13.3" evidence="3"/>
<dbReference type="Gene3D" id="1.10.287.130">
    <property type="match status" value="1"/>
</dbReference>
<evidence type="ECO:0000256" key="3">
    <source>
        <dbReference type="ARBA" id="ARBA00012438"/>
    </source>
</evidence>
<dbReference type="InterPro" id="IPR029016">
    <property type="entry name" value="GAF-like_dom_sf"/>
</dbReference>
<feature type="domain" description="Phytochrome chromophore attachment site" evidence="12">
    <location>
        <begin position="156"/>
        <end position="314"/>
    </location>
</feature>
<dbReference type="Pfam" id="PF08446">
    <property type="entry name" value="PAS_2"/>
    <property type="match status" value="1"/>
</dbReference>
<dbReference type="InterPro" id="IPR011006">
    <property type="entry name" value="CheY-like_superfamily"/>
</dbReference>
<keyword evidence="5 11" id="KW-0597">Phosphoprotein</keyword>
<dbReference type="SMART" id="SM00448">
    <property type="entry name" value="REC"/>
    <property type="match status" value="1"/>
</dbReference>
<name>A0ABP7NVT3_9GAMM</name>
<dbReference type="SUPFAM" id="SSF55874">
    <property type="entry name" value="ATPase domain of HSP90 chaperone/DNA topoisomerase II/histidine kinase"/>
    <property type="match status" value="1"/>
</dbReference>
<sequence>MVLNVEDLDFDRCEDEPIHIPESIQGYGYLFALDRTEGKIRIVSENVQDLFVDTDDLIGSNFFDLLDSKEAVSDFLRETYQRAKQKETRLPVEVKFKQSVIKSTQSTDYYAVVYDSDDHFVIELEPAANFRDSYSAKHFIKLYALGIAPKFKKFESLDTMAKEIVDTIKYVTNMDRVLLYRFNEDASGKVIAEAKEPDMESYIDVYYPASDIPPQARELYKKNWVRLTPNVDLEPSKLLPTVAESGRKPLDLTHSILRTLSPIHRQYIRNQGLKASMSMSLVTHDNLWGIITCHSREAAYIPQNVRLECEMISQLFSWHLYAKEEELYIRKKESADQAISRMLSMVSSEQSIIDIFKHHEDEVLRIMDADGFVFFSEIQVVSIGVTPELDVIHEICDRLNHTQEKPYLSSDISADFLDTERLNGIKGALFMPLAEKQNYYTVWFRKEEKLVQKWAGVPDEKAVSSSKKERLMPRTSFQVHIREVKGKSKKWDQNDVGMAERFNLVFMAYALETQERMHRNLTNLEKQDRHKNEFLATLAHELRNPLTPISTGISILEAESNEAVRSRVIQTMTRQVDSMTRMIDDLMEVSRVTQGKIKLDMRRVVLQDIIRDALETCDSLLKEKRHTLELKLPEAELPVTGDRTRLGQVFGNIINNAAKYTDEGGRIQIRAYAQDGLIHIKVIDNGVGLAPENTGLIFTMFTQMDTHSSRVKGGLGIGLTLVQKLVELHGGKIVARSAGIGQGAEFEVVLPQSELDQNSEHTSSTDLNRVATSKNRVLIVDDNEDIAAMYELLLIASGYDTRSVTKPKDSIEVFKQFQPHFALLDIGMPDIDGYELCGILSALPEARHTIFLSQSGWGNKEDIAKAYAAGFREHLVKPLNSQALQLVLQKYAQD</sequence>
<keyword evidence="4" id="KW-0600">Photoreceptor protein</keyword>
<dbReference type="InterPro" id="IPR013654">
    <property type="entry name" value="PAS_2"/>
</dbReference>
<dbReference type="InterPro" id="IPR036097">
    <property type="entry name" value="HisK_dim/P_sf"/>
</dbReference>
<dbReference type="Pfam" id="PF02518">
    <property type="entry name" value="HATPase_c"/>
    <property type="match status" value="1"/>
</dbReference>
<keyword evidence="15" id="KW-0067">ATP-binding</keyword>
<evidence type="ECO:0000313" key="15">
    <source>
        <dbReference type="EMBL" id="GAA3955195.1"/>
    </source>
</evidence>
<dbReference type="Gene3D" id="3.30.450.270">
    <property type="match status" value="1"/>
</dbReference>
<comment type="caution">
    <text evidence="15">The sequence shown here is derived from an EMBL/GenBank/DDBJ whole genome shotgun (WGS) entry which is preliminary data.</text>
</comment>
<evidence type="ECO:0000256" key="5">
    <source>
        <dbReference type="ARBA" id="ARBA00022553"/>
    </source>
</evidence>
<dbReference type="InterPro" id="IPR005467">
    <property type="entry name" value="His_kinase_dom"/>
</dbReference>
<dbReference type="Gene3D" id="3.30.565.10">
    <property type="entry name" value="Histidine kinase-like ATPase, C-terminal domain"/>
    <property type="match status" value="1"/>
</dbReference>
<evidence type="ECO:0000313" key="16">
    <source>
        <dbReference type="Proteomes" id="UP001501337"/>
    </source>
</evidence>
<keyword evidence="10" id="KW-0675">Receptor</keyword>
<keyword evidence="6" id="KW-0716">Sensory transduction</keyword>
<evidence type="ECO:0000256" key="9">
    <source>
        <dbReference type="ARBA" id="ARBA00022991"/>
    </source>
</evidence>
<dbReference type="InterPro" id="IPR003594">
    <property type="entry name" value="HATPase_dom"/>
</dbReference>
<keyword evidence="15" id="KW-0547">Nucleotide-binding</keyword>
<proteinExistence type="inferred from homology"/>
<dbReference type="Proteomes" id="UP001501337">
    <property type="component" value="Unassembled WGS sequence"/>
</dbReference>
<dbReference type="Gene3D" id="3.30.450.40">
    <property type="match status" value="1"/>
</dbReference>
<feature type="domain" description="Histidine kinase" evidence="13">
    <location>
        <begin position="537"/>
        <end position="754"/>
    </location>
</feature>
<dbReference type="InterPro" id="IPR043150">
    <property type="entry name" value="Phytochrome_PHY_sf"/>
</dbReference>
<reference evidence="16" key="1">
    <citation type="journal article" date="2019" name="Int. J. Syst. Evol. Microbiol.">
        <title>The Global Catalogue of Microorganisms (GCM) 10K type strain sequencing project: providing services to taxonomists for standard genome sequencing and annotation.</title>
        <authorList>
            <consortium name="The Broad Institute Genomics Platform"/>
            <consortium name="The Broad Institute Genome Sequencing Center for Infectious Disease"/>
            <person name="Wu L."/>
            <person name="Ma J."/>
        </authorList>
    </citation>
    <scope>NUCLEOTIDE SEQUENCE [LARGE SCALE GENOMIC DNA]</scope>
    <source>
        <strain evidence="16">JCM 17555</strain>
    </source>
</reference>
<dbReference type="PANTHER" id="PTHR43547:SF2">
    <property type="entry name" value="HYBRID SIGNAL TRANSDUCTION HISTIDINE KINASE C"/>
    <property type="match status" value="1"/>
</dbReference>
<feature type="domain" description="Response regulatory" evidence="14">
    <location>
        <begin position="776"/>
        <end position="892"/>
    </location>
</feature>
<evidence type="ECO:0000256" key="8">
    <source>
        <dbReference type="ARBA" id="ARBA00022777"/>
    </source>
</evidence>
<dbReference type="PROSITE" id="PS50110">
    <property type="entry name" value="RESPONSE_REGULATORY"/>
    <property type="match status" value="1"/>
</dbReference>
<dbReference type="SUPFAM" id="SSF47384">
    <property type="entry name" value="Homodimeric domain of signal transducing histidine kinase"/>
    <property type="match status" value="1"/>
</dbReference>
<evidence type="ECO:0000256" key="6">
    <source>
        <dbReference type="ARBA" id="ARBA00022606"/>
    </source>
</evidence>
<dbReference type="SUPFAM" id="SSF55785">
    <property type="entry name" value="PYP-like sensor domain (PAS domain)"/>
    <property type="match status" value="1"/>
</dbReference>
<evidence type="ECO:0000256" key="1">
    <source>
        <dbReference type="ARBA" id="ARBA00000085"/>
    </source>
</evidence>
<comment type="catalytic activity">
    <reaction evidence="1">
        <text>ATP + protein L-histidine = ADP + protein N-phospho-L-histidine.</text>
        <dbReference type="EC" id="2.7.13.3"/>
    </reaction>
</comment>
<dbReference type="GO" id="GO:0005524">
    <property type="term" value="F:ATP binding"/>
    <property type="evidence" value="ECO:0007669"/>
    <property type="project" value="UniProtKB-KW"/>
</dbReference>
<comment type="similarity">
    <text evidence="2">In the N-terminal section; belongs to the phytochrome family.</text>
</comment>
<dbReference type="SMART" id="SM00065">
    <property type="entry name" value="GAF"/>
    <property type="match status" value="1"/>
</dbReference>
<dbReference type="Gene3D" id="3.30.450.20">
    <property type="entry name" value="PAS domain"/>
    <property type="match status" value="1"/>
</dbReference>
<protein>
    <recommendedName>
        <fullName evidence="3">histidine kinase</fullName>
        <ecNumber evidence="3">2.7.13.3</ecNumber>
    </recommendedName>
</protein>
<dbReference type="SMART" id="SM00388">
    <property type="entry name" value="HisKA"/>
    <property type="match status" value="1"/>
</dbReference>